<dbReference type="HOGENOM" id="CLU_630470_0_0_1"/>
<evidence type="ECO:0000256" key="2">
    <source>
        <dbReference type="ARBA" id="ARBA00023043"/>
    </source>
</evidence>
<dbReference type="Proteomes" id="UP000002320">
    <property type="component" value="Unassembled WGS sequence"/>
</dbReference>
<accession>B0X7Z4</accession>
<dbReference type="Gene3D" id="1.25.40.20">
    <property type="entry name" value="Ankyrin repeat-containing domain"/>
    <property type="match status" value="2"/>
</dbReference>
<dbReference type="InterPro" id="IPR002110">
    <property type="entry name" value="Ankyrin_rpt"/>
</dbReference>
<dbReference type="KEGG" id="cqu:CpipJ_CPIJ015607"/>
<gene>
    <name evidence="6" type="primary">6048929</name>
    <name evidence="5" type="ORF">CpipJ_CPIJ015607</name>
</gene>
<evidence type="ECO:0000313" key="5">
    <source>
        <dbReference type="EMBL" id="EDS42213.1"/>
    </source>
</evidence>
<keyword evidence="1" id="KW-0677">Repeat</keyword>
<dbReference type="InterPro" id="IPR036770">
    <property type="entry name" value="Ankyrin_rpt-contain_sf"/>
</dbReference>
<dbReference type="GO" id="GO:0045087">
    <property type="term" value="P:innate immune response"/>
    <property type="evidence" value="ECO:0007669"/>
    <property type="project" value="TreeGrafter"/>
</dbReference>
<feature type="repeat" description="ANK" evidence="3">
    <location>
        <begin position="278"/>
        <end position="310"/>
    </location>
</feature>
<protein>
    <submittedName>
        <fullName evidence="5 6">Ankyrin repeat domain-containing protein 29</fullName>
    </submittedName>
</protein>
<evidence type="ECO:0000256" key="4">
    <source>
        <dbReference type="SAM" id="MobiDB-lite"/>
    </source>
</evidence>
<name>B0X7Z4_CULQU</name>
<dbReference type="AlphaFoldDB" id="B0X7Z4"/>
<organism>
    <name type="scientific">Culex quinquefasciatus</name>
    <name type="common">Southern house mosquito</name>
    <name type="synonym">Culex pungens</name>
    <dbReference type="NCBI Taxonomy" id="7176"/>
    <lineage>
        <taxon>Eukaryota</taxon>
        <taxon>Metazoa</taxon>
        <taxon>Ecdysozoa</taxon>
        <taxon>Arthropoda</taxon>
        <taxon>Hexapoda</taxon>
        <taxon>Insecta</taxon>
        <taxon>Pterygota</taxon>
        <taxon>Neoptera</taxon>
        <taxon>Endopterygota</taxon>
        <taxon>Diptera</taxon>
        <taxon>Nematocera</taxon>
        <taxon>Culicoidea</taxon>
        <taxon>Culicidae</taxon>
        <taxon>Culicinae</taxon>
        <taxon>Culicini</taxon>
        <taxon>Culex</taxon>
        <taxon>Culex</taxon>
    </lineage>
</organism>
<dbReference type="VEuPathDB" id="VectorBase:CPIJ015607"/>
<dbReference type="SMART" id="SM00248">
    <property type="entry name" value="ANK"/>
    <property type="match status" value="5"/>
</dbReference>
<evidence type="ECO:0000256" key="1">
    <source>
        <dbReference type="ARBA" id="ARBA00022737"/>
    </source>
</evidence>
<dbReference type="EnsemblMetazoa" id="CPIJ015607-RA">
    <property type="protein sequence ID" value="CPIJ015607-PA"/>
    <property type="gene ID" value="CPIJ015607"/>
</dbReference>
<feature type="repeat" description="ANK" evidence="3">
    <location>
        <begin position="225"/>
        <end position="257"/>
    </location>
</feature>
<dbReference type="InParanoid" id="B0X7Z4"/>
<dbReference type="EMBL" id="DS232469">
    <property type="protein sequence ID" value="EDS42213.1"/>
    <property type="molecule type" value="Genomic_DNA"/>
</dbReference>
<feature type="repeat" description="ANK" evidence="3">
    <location>
        <begin position="125"/>
        <end position="157"/>
    </location>
</feature>
<dbReference type="PROSITE" id="PS50297">
    <property type="entry name" value="ANK_REP_REGION"/>
    <property type="match status" value="1"/>
</dbReference>
<feature type="repeat" description="ANK" evidence="3">
    <location>
        <begin position="192"/>
        <end position="224"/>
    </location>
</feature>
<dbReference type="PROSITE" id="PS50088">
    <property type="entry name" value="ANK_REPEAT"/>
    <property type="match status" value="5"/>
</dbReference>
<keyword evidence="7" id="KW-1185">Reference proteome</keyword>
<dbReference type="VEuPathDB" id="VectorBase:CQUJHB005579"/>
<sequence length="435" mass="46373">MFCLAGNQNQQVASGTLSPIEDDAVGNLNLVDAVQCGVRPKPEDLAGSASAAATLLHHAPGATGQVTAADGSQQQQPKFVFNVDAAAPNGRSAGVDSGERVRNAHEDSQKDQERQINVDSVTDSNHDTALPLACAGGHEELVELLISRDTNIKHNDKKGSIPLILAATAGHEKVVETLLRHGAKMEAQYERTKDTPLSLVCSGGRYEVVELLLDMNANRENRNVPDYTLLSLAASGGYVKIITLLLSHGVEINSQMGSNGSRPVGQGADVNVAPVHSLRDTVLTIAADKGQLNFVELLLSCGAAVEVKNKKGNSPLWIAANGGHLTSIPRTTQPPPQQTIAFIRENLHQLQSSSSSINNSISRTKRKVETPASTPTAKARARARTSLIEQKRSHGTKIAKELKQVTSNMQTHKNLTALRTGPGQFESVSESVLKF</sequence>
<reference evidence="5" key="1">
    <citation type="submission" date="2007-03" db="EMBL/GenBank/DDBJ databases">
        <title>Annotation of Culex pipiens quinquefasciatus.</title>
        <authorList>
            <consortium name="The Broad Institute Genome Sequencing Platform"/>
            <person name="Atkinson P.W."/>
            <person name="Hemingway J."/>
            <person name="Christensen B.M."/>
            <person name="Higgs S."/>
            <person name="Kodira C."/>
            <person name="Hannick L."/>
            <person name="Megy K."/>
            <person name="O'Leary S."/>
            <person name="Pearson M."/>
            <person name="Haas B.J."/>
            <person name="Mauceli E."/>
            <person name="Wortman J.R."/>
            <person name="Lee N.H."/>
            <person name="Guigo R."/>
            <person name="Stanke M."/>
            <person name="Alvarado L."/>
            <person name="Amedeo P."/>
            <person name="Antoine C.H."/>
            <person name="Arensburger P."/>
            <person name="Bidwell S.L."/>
            <person name="Crawford M."/>
            <person name="Camaro F."/>
            <person name="Devon K."/>
            <person name="Engels R."/>
            <person name="Hammond M."/>
            <person name="Howarth C."/>
            <person name="Koehrsen M."/>
            <person name="Lawson D."/>
            <person name="Montgomery P."/>
            <person name="Nene V."/>
            <person name="Nusbaum C."/>
            <person name="Puiu D."/>
            <person name="Romero-Severson J."/>
            <person name="Severson D.W."/>
            <person name="Shumway M."/>
            <person name="Sisk P."/>
            <person name="Stolte C."/>
            <person name="Zeng Q."/>
            <person name="Eisenstadt E."/>
            <person name="Fraser-Liggett C."/>
            <person name="Strausberg R."/>
            <person name="Galagan J."/>
            <person name="Birren B."/>
            <person name="Collins F.H."/>
        </authorList>
    </citation>
    <scope>NUCLEOTIDE SEQUENCE [LARGE SCALE GENOMIC DNA]</scope>
    <source>
        <strain evidence="5">JHB</strain>
    </source>
</reference>
<dbReference type="STRING" id="7176.B0X7Z4"/>
<keyword evidence="2 3" id="KW-0040">ANK repeat</keyword>
<dbReference type="PANTHER" id="PTHR23206">
    <property type="entry name" value="MASK PROTEIN"/>
    <property type="match status" value="1"/>
</dbReference>
<dbReference type="eggNOG" id="KOG4369">
    <property type="taxonomic scope" value="Eukaryota"/>
</dbReference>
<feature type="compositionally biased region" description="Low complexity" evidence="4">
    <location>
        <begin position="353"/>
        <end position="362"/>
    </location>
</feature>
<proteinExistence type="predicted"/>
<dbReference type="SUPFAM" id="SSF48403">
    <property type="entry name" value="Ankyrin repeat"/>
    <property type="match status" value="1"/>
</dbReference>
<feature type="region of interest" description="Disordered" evidence="4">
    <location>
        <begin position="87"/>
        <end position="117"/>
    </location>
</feature>
<feature type="repeat" description="ANK" evidence="3">
    <location>
        <begin position="158"/>
        <end position="190"/>
    </location>
</feature>
<evidence type="ECO:0000313" key="7">
    <source>
        <dbReference type="Proteomes" id="UP000002320"/>
    </source>
</evidence>
<evidence type="ECO:0000256" key="3">
    <source>
        <dbReference type="PROSITE-ProRule" id="PRU00023"/>
    </source>
</evidence>
<dbReference type="InterPro" id="IPR051631">
    <property type="entry name" value="Ankyrin-KH/SAM_domain"/>
</dbReference>
<feature type="compositionally biased region" description="Basic and acidic residues" evidence="4">
    <location>
        <begin position="97"/>
        <end position="116"/>
    </location>
</feature>
<dbReference type="GO" id="GO:0005737">
    <property type="term" value="C:cytoplasm"/>
    <property type="evidence" value="ECO:0007669"/>
    <property type="project" value="TreeGrafter"/>
</dbReference>
<reference evidence="6" key="2">
    <citation type="submission" date="2020-05" db="UniProtKB">
        <authorList>
            <consortium name="EnsemblMetazoa"/>
        </authorList>
    </citation>
    <scope>IDENTIFICATION</scope>
    <source>
        <strain evidence="6">JHB</strain>
    </source>
</reference>
<dbReference type="Pfam" id="PF12796">
    <property type="entry name" value="Ank_2"/>
    <property type="match status" value="3"/>
</dbReference>
<dbReference type="FunFam" id="1.25.40.20:FF:000041">
    <property type="entry name" value="ankyrin repeat and KH domain-containing protein 1 isoform X1"/>
    <property type="match status" value="1"/>
</dbReference>
<feature type="region of interest" description="Disordered" evidence="4">
    <location>
        <begin position="353"/>
        <end position="380"/>
    </location>
</feature>
<dbReference type="OrthoDB" id="194358at2759"/>
<dbReference type="PANTHER" id="PTHR23206:SF8">
    <property type="entry name" value="ANKYRIN REPEAT AND KH DOMAIN-CONTAINING 1"/>
    <property type="match status" value="1"/>
</dbReference>
<evidence type="ECO:0000313" key="6">
    <source>
        <dbReference type="EnsemblMetazoa" id="CPIJ015607-PA"/>
    </source>
</evidence>